<comment type="caution">
    <text evidence="2">The sequence shown here is derived from an EMBL/GenBank/DDBJ whole genome shotgun (WGS) entry which is preliminary data.</text>
</comment>
<gene>
    <name evidence="2" type="ORF">WA026_008345</name>
</gene>
<proteinExistence type="predicted"/>
<evidence type="ECO:0000256" key="1">
    <source>
        <dbReference type="SAM" id="MobiDB-lite"/>
    </source>
</evidence>
<sequence length="64" mass="6634">PHPLRKASATGRSGVLLGGPGAGDDSPLSATGRRVRRMHCLQIHPSAELAAARKQTPDVNLLGI</sequence>
<dbReference type="AlphaFoldDB" id="A0AAW1UJD5"/>
<name>A0AAW1UJD5_9CUCU</name>
<accession>A0AAW1UJD5</accession>
<dbReference type="EMBL" id="JARQZJ010000063">
    <property type="protein sequence ID" value="KAK9879841.1"/>
    <property type="molecule type" value="Genomic_DNA"/>
</dbReference>
<keyword evidence="3" id="KW-1185">Reference proteome</keyword>
<protein>
    <submittedName>
        <fullName evidence="2">Uncharacterized protein</fullName>
    </submittedName>
</protein>
<organism evidence="2 3">
    <name type="scientific">Henosepilachna vigintioctopunctata</name>
    <dbReference type="NCBI Taxonomy" id="420089"/>
    <lineage>
        <taxon>Eukaryota</taxon>
        <taxon>Metazoa</taxon>
        <taxon>Ecdysozoa</taxon>
        <taxon>Arthropoda</taxon>
        <taxon>Hexapoda</taxon>
        <taxon>Insecta</taxon>
        <taxon>Pterygota</taxon>
        <taxon>Neoptera</taxon>
        <taxon>Endopterygota</taxon>
        <taxon>Coleoptera</taxon>
        <taxon>Polyphaga</taxon>
        <taxon>Cucujiformia</taxon>
        <taxon>Coccinelloidea</taxon>
        <taxon>Coccinellidae</taxon>
        <taxon>Epilachninae</taxon>
        <taxon>Epilachnini</taxon>
        <taxon>Henosepilachna</taxon>
    </lineage>
</organism>
<evidence type="ECO:0000313" key="2">
    <source>
        <dbReference type="EMBL" id="KAK9879841.1"/>
    </source>
</evidence>
<dbReference type="Proteomes" id="UP001431783">
    <property type="component" value="Unassembled WGS sequence"/>
</dbReference>
<feature type="region of interest" description="Disordered" evidence="1">
    <location>
        <begin position="1"/>
        <end position="31"/>
    </location>
</feature>
<feature type="non-terminal residue" evidence="2">
    <location>
        <position position="1"/>
    </location>
</feature>
<reference evidence="2 3" key="1">
    <citation type="submission" date="2023-03" db="EMBL/GenBank/DDBJ databases">
        <title>Genome insight into feeding habits of ladybird beetles.</title>
        <authorList>
            <person name="Li H.-S."/>
            <person name="Huang Y.-H."/>
            <person name="Pang H."/>
        </authorList>
    </citation>
    <scope>NUCLEOTIDE SEQUENCE [LARGE SCALE GENOMIC DNA]</scope>
    <source>
        <strain evidence="2">SYSU_2023b</strain>
        <tissue evidence="2">Whole body</tissue>
    </source>
</reference>
<evidence type="ECO:0000313" key="3">
    <source>
        <dbReference type="Proteomes" id="UP001431783"/>
    </source>
</evidence>